<name>A0ABT3KMW5_9BURK</name>
<accession>A0ABT3KMW5</accession>
<dbReference type="RefSeq" id="WP_265280651.1">
    <property type="nucleotide sequence ID" value="NZ_QZCW01000001.1"/>
</dbReference>
<dbReference type="Proteomes" id="UP001208935">
    <property type="component" value="Unassembled WGS sequence"/>
</dbReference>
<organism evidence="1 2">
    <name type="scientific">Verminephrobacter aporrectodeae subsp. tuberculatae</name>
    <dbReference type="NCBI Taxonomy" id="1110392"/>
    <lineage>
        <taxon>Bacteria</taxon>
        <taxon>Pseudomonadati</taxon>
        <taxon>Pseudomonadota</taxon>
        <taxon>Betaproteobacteria</taxon>
        <taxon>Burkholderiales</taxon>
        <taxon>Comamonadaceae</taxon>
        <taxon>Verminephrobacter</taxon>
    </lineage>
</organism>
<gene>
    <name evidence="1" type="ORF">D5039_00165</name>
</gene>
<evidence type="ECO:0000313" key="1">
    <source>
        <dbReference type="EMBL" id="MCW5319649.1"/>
    </source>
</evidence>
<dbReference type="EMBL" id="QZCW01000001">
    <property type="protein sequence ID" value="MCW5319649.1"/>
    <property type="molecule type" value="Genomic_DNA"/>
</dbReference>
<evidence type="ECO:0000313" key="2">
    <source>
        <dbReference type="Proteomes" id="UP001208935"/>
    </source>
</evidence>
<proteinExistence type="predicted"/>
<protein>
    <submittedName>
        <fullName evidence="1">Uncharacterized protein</fullName>
    </submittedName>
</protein>
<sequence>MKCPECTKADSDWTHDVYRMQCLQCCARLVAAAQPLHMETILQKIASYPGAPGRDAILECVLQVLTKTP</sequence>
<reference evidence="2" key="1">
    <citation type="submission" date="2023-07" db="EMBL/GenBank/DDBJ databases">
        <title>Verminephrobacter genomes.</title>
        <authorList>
            <person name="Lund M.B."/>
        </authorList>
    </citation>
    <scope>NUCLEOTIDE SEQUENCE [LARGE SCALE GENOMIC DNA]</scope>
    <source>
        <strain evidence="2">AtM5-05</strain>
    </source>
</reference>
<keyword evidence="2" id="KW-1185">Reference proteome</keyword>
<comment type="caution">
    <text evidence="1">The sequence shown here is derived from an EMBL/GenBank/DDBJ whole genome shotgun (WGS) entry which is preliminary data.</text>
</comment>